<dbReference type="Proteomes" id="UP001230253">
    <property type="component" value="Unassembled WGS sequence"/>
</dbReference>
<evidence type="ECO:0000256" key="4">
    <source>
        <dbReference type="ARBA" id="ARBA00022692"/>
    </source>
</evidence>
<evidence type="ECO:0000313" key="9">
    <source>
        <dbReference type="Proteomes" id="UP001230253"/>
    </source>
</evidence>
<keyword evidence="6 7" id="KW-0472">Membrane</keyword>
<sequence>MDPIIALGLSVAAFAVTWAGIRSLIPALIRRALLDLPDARRNHKTPIPRGAGFALFPVVALCLSIGLVFGLPTGLPAASEMSFLAIAVALAIVSAFDDLIGLRAATRFIAQAGLVAAAVASLPLSLSLSPELPLLVERIVLWFFLLSFVNAYNFMDGIDGITGVTTIAIAIGFLLIAAPAGHLPLLPCLLIAASLGFLLHNWHPAKIFLGDAGSVFAGFCVGSLLVALALDGELAAALILPAYYLTDTGLTLFIRARRGERIWLAHSEHAYQKAVRRGWRHDQVVLALALNSGVCIALALISTRAPYAAFTMAYASSLTFWVALRFGMFDALAFRLSARRK</sequence>
<dbReference type="PANTHER" id="PTHR22926:SF3">
    <property type="entry name" value="UNDECAPRENYL-PHOSPHATE ALPHA-N-ACETYLGLUCOSAMINYL 1-PHOSPHATE TRANSFERASE"/>
    <property type="match status" value="1"/>
</dbReference>
<dbReference type="InterPro" id="IPR000715">
    <property type="entry name" value="Glycosyl_transferase_4"/>
</dbReference>
<keyword evidence="3" id="KW-0808">Transferase</keyword>
<dbReference type="EMBL" id="JAUSUK010000002">
    <property type="protein sequence ID" value="MDQ0326164.1"/>
    <property type="molecule type" value="Genomic_DNA"/>
</dbReference>
<evidence type="ECO:0000256" key="7">
    <source>
        <dbReference type="SAM" id="Phobius"/>
    </source>
</evidence>
<feature type="transmembrane region" description="Helical" evidence="7">
    <location>
        <begin position="207"/>
        <end position="228"/>
    </location>
</feature>
<dbReference type="RefSeq" id="WP_307154374.1">
    <property type="nucleotide sequence ID" value="NZ_JAUSUK010000002.1"/>
</dbReference>
<evidence type="ECO:0000256" key="3">
    <source>
        <dbReference type="ARBA" id="ARBA00022679"/>
    </source>
</evidence>
<accession>A0ABU0C6P9</accession>
<proteinExistence type="predicted"/>
<feature type="transmembrane region" description="Helical" evidence="7">
    <location>
        <begin position="6"/>
        <end position="29"/>
    </location>
</feature>
<dbReference type="Pfam" id="PF00953">
    <property type="entry name" value="Glycos_transf_4"/>
    <property type="match status" value="1"/>
</dbReference>
<feature type="transmembrane region" description="Helical" evidence="7">
    <location>
        <begin position="183"/>
        <end position="200"/>
    </location>
</feature>
<comment type="subcellular location">
    <subcellularLocation>
        <location evidence="1">Cell membrane</location>
        <topology evidence="1">Multi-pass membrane protein</topology>
    </subcellularLocation>
</comment>
<comment type="caution">
    <text evidence="8">The sequence shown here is derived from an EMBL/GenBank/DDBJ whole genome shotgun (WGS) entry which is preliminary data.</text>
</comment>
<keyword evidence="4 7" id="KW-0812">Transmembrane</keyword>
<feature type="transmembrane region" description="Helical" evidence="7">
    <location>
        <begin position="50"/>
        <end position="71"/>
    </location>
</feature>
<keyword evidence="2" id="KW-1003">Cell membrane</keyword>
<feature type="transmembrane region" description="Helical" evidence="7">
    <location>
        <begin position="234"/>
        <end position="254"/>
    </location>
</feature>
<protein>
    <submittedName>
        <fullName evidence="8">UDP-N-acetylmuramyl pentapeptide phosphotransferase/UDP-N-acetylglucosamine-1-phosphate transferase</fullName>
    </submittedName>
</protein>
<dbReference type="CDD" id="cd06854">
    <property type="entry name" value="GT_WbpL_WbcO_like"/>
    <property type="match status" value="1"/>
</dbReference>
<evidence type="ECO:0000256" key="1">
    <source>
        <dbReference type="ARBA" id="ARBA00004651"/>
    </source>
</evidence>
<reference evidence="8 9" key="1">
    <citation type="submission" date="2023-07" db="EMBL/GenBank/DDBJ databases">
        <title>Genomic Encyclopedia of Type Strains, Phase IV (KMG-IV): sequencing the most valuable type-strain genomes for metagenomic binning, comparative biology and taxonomic classification.</title>
        <authorList>
            <person name="Goeker M."/>
        </authorList>
    </citation>
    <scope>NUCLEOTIDE SEQUENCE [LARGE SCALE GENOMIC DNA]</scope>
    <source>
        <strain evidence="8 9">DSM 11549</strain>
    </source>
</reference>
<evidence type="ECO:0000256" key="5">
    <source>
        <dbReference type="ARBA" id="ARBA00022989"/>
    </source>
</evidence>
<feature type="transmembrane region" description="Helical" evidence="7">
    <location>
        <begin position="108"/>
        <end position="126"/>
    </location>
</feature>
<feature type="transmembrane region" description="Helical" evidence="7">
    <location>
        <begin position="307"/>
        <end position="334"/>
    </location>
</feature>
<dbReference type="PANTHER" id="PTHR22926">
    <property type="entry name" value="PHOSPHO-N-ACETYLMURAMOYL-PENTAPEPTIDE-TRANSFERASE"/>
    <property type="match status" value="1"/>
</dbReference>
<name>A0ABU0C6P9_9BRAD</name>
<feature type="transmembrane region" description="Helical" evidence="7">
    <location>
        <begin position="77"/>
        <end position="96"/>
    </location>
</feature>
<evidence type="ECO:0000256" key="2">
    <source>
        <dbReference type="ARBA" id="ARBA00022475"/>
    </source>
</evidence>
<organism evidence="8 9">
    <name type="scientific">Rhodopseudomonas julia</name>
    <dbReference type="NCBI Taxonomy" id="200617"/>
    <lineage>
        <taxon>Bacteria</taxon>
        <taxon>Pseudomonadati</taxon>
        <taxon>Pseudomonadota</taxon>
        <taxon>Alphaproteobacteria</taxon>
        <taxon>Hyphomicrobiales</taxon>
        <taxon>Nitrobacteraceae</taxon>
        <taxon>Rhodopseudomonas</taxon>
    </lineage>
</organism>
<evidence type="ECO:0000256" key="6">
    <source>
        <dbReference type="ARBA" id="ARBA00023136"/>
    </source>
</evidence>
<feature type="transmembrane region" description="Helical" evidence="7">
    <location>
        <begin position="284"/>
        <end position="301"/>
    </location>
</feature>
<feature type="transmembrane region" description="Helical" evidence="7">
    <location>
        <begin position="158"/>
        <end position="177"/>
    </location>
</feature>
<evidence type="ECO:0000313" key="8">
    <source>
        <dbReference type="EMBL" id="MDQ0326164.1"/>
    </source>
</evidence>
<feature type="transmembrane region" description="Helical" evidence="7">
    <location>
        <begin position="132"/>
        <end position="151"/>
    </location>
</feature>
<keyword evidence="9" id="KW-1185">Reference proteome</keyword>
<gene>
    <name evidence="8" type="ORF">J2R99_002033</name>
</gene>
<keyword evidence="5 7" id="KW-1133">Transmembrane helix</keyword>